<dbReference type="InterPro" id="IPR025566">
    <property type="entry name" value="DUF4331"/>
</dbReference>
<reference evidence="2 3" key="1">
    <citation type="submission" date="2017-05" db="EMBL/GenBank/DDBJ databases">
        <title>Biotechnological potential of actinobacteria isolated from South African environments.</title>
        <authorList>
            <person name="Le Roes-Hill M."/>
            <person name="Prins A."/>
            <person name="Durrell K.A."/>
        </authorList>
    </citation>
    <scope>NUCLEOTIDE SEQUENCE [LARGE SCALE GENOMIC DNA]</scope>
    <source>
        <strain evidence="2 3">HMC13</strain>
    </source>
</reference>
<sequence length="514" mass="55246">MTPISRAIPGTSTGRRSIATAICGALAAGGLAAAGVTALEPEAASASSHREAPLISGTPQYDNTDVYAFVSPDKPDTTTIVANWIPFEEPAGGPNFFTFAEDAQYDLRIDSNGDAKEDLLFRYTFKTHTKNDKTFLYNTGPVESLDDPDLNITQTYDLELIKLRDLKAVSKTKVADDVPVAPSNVGKASMPDYNTLRKQAIHKLAGGAQTFAGQADDPFFLDLRVFDLLYGGNLSEVGNDTLKGYNVNTIALQVPNSFITQSHDQPVVGIWSTTQRKNAQGYFAQVSRLGNPLVNEVVNPLKDKDKFNASAPRDDAQFLQNVTNPELPKLIEAIYKIPAPAEPRNDLVDVFLKGVKDLNQPPHVTPSEQLRLNTSIKPAAKPKRLGVLDGDNAGFPNGRRLTDDVIDASLQVVEGELLGAKNDLGDAVDKNDKKFEKAFPYVALPTEGSRGPLAKGVDGGNDVRSQLGDALQPAGAQGSDDMRLIAASAGAGAGGIVLIGAALMWWRRMRNRAY</sequence>
<name>A0A243RZY3_9ACTN</name>
<accession>A0A243RZY3</accession>
<dbReference type="AlphaFoldDB" id="A0A243RZY3"/>
<proteinExistence type="predicted"/>
<dbReference type="EMBL" id="NGFN01000157">
    <property type="protein sequence ID" value="OUD00767.1"/>
    <property type="molecule type" value="Genomic_DNA"/>
</dbReference>
<evidence type="ECO:0000256" key="1">
    <source>
        <dbReference type="SAM" id="Phobius"/>
    </source>
</evidence>
<keyword evidence="1" id="KW-0472">Membrane</keyword>
<dbReference type="Pfam" id="PF14224">
    <property type="entry name" value="DUF4331"/>
    <property type="match status" value="1"/>
</dbReference>
<evidence type="ECO:0008006" key="4">
    <source>
        <dbReference type="Google" id="ProtNLM"/>
    </source>
</evidence>
<keyword evidence="3" id="KW-1185">Reference proteome</keyword>
<dbReference type="RefSeq" id="WP_086602945.1">
    <property type="nucleotide sequence ID" value="NZ_NGFN01000157.1"/>
</dbReference>
<keyword evidence="1" id="KW-0812">Transmembrane</keyword>
<organism evidence="2 3">
    <name type="scientific">Streptomyces swartbergensis</name>
    <dbReference type="NCBI Taxonomy" id="487165"/>
    <lineage>
        <taxon>Bacteria</taxon>
        <taxon>Bacillati</taxon>
        <taxon>Actinomycetota</taxon>
        <taxon>Actinomycetes</taxon>
        <taxon>Kitasatosporales</taxon>
        <taxon>Streptomycetaceae</taxon>
        <taxon>Streptomyces</taxon>
    </lineage>
</organism>
<evidence type="ECO:0000313" key="3">
    <source>
        <dbReference type="Proteomes" id="UP000195105"/>
    </source>
</evidence>
<feature type="transmembrane region" description="Helical" evidence="1">
    <location>
        <begin position="484"/>
        <end position="506"/>
    </location>
</feature>
<protein>
    <recommendedName>
        <fullName evidence="4">DUF4331 domain-containing protein</fullName>
    </recommendedName>
</protein>
<evidence type="ECO:0000313" key="2">
    <source>
        <dbReference type="EMBL" id="OUD00767.1"/>
    </source>
</evidence>
<gene>
    <name evidence="2" type="ORF">CA983_23860</name>
</gene>
<comment type="caution">
    <text evidence="2">The sequence shown here is derived from an EMBL/GenBank/DDBJ whole genome shotgun (WGS) entry which is preliminary data.</text>
</comment>
<dbReference type="Proteomes" id="UP000195105">
    <property type="component" value="Unassembled WGS sequence"/>
</dbReference>
<keyword evidence="1" id="KW-1133">Transmembrane helix</keyword>